<evidence type="ECO:0000313" key="4">
    <source>
        <dbReference type="Proteomes" id="UP001189624"/>
    </source>
</evidence>
<gene>
    <name evidence="3" type="ORF">AYBTSS11_LOCUS26414</name>
</gene>
<evidence type="ECO:0000256" key="2">
    <source>
        <dbReference type="PROSITE-ProRule" id="PRU00708"/>
    </source>
</evidence>
<sequence>MYGKFDVISWNCLIWAGQRAGHSELALELFHKMRDAELLTDQFTCSMLMSVSIGDSVQLFKEQDQWDSALCNLMISGYARHDLGEDALRLLMLTLRKSIRPTEYMVSSLLSAVIASSLVDIVSSTMDLFRELLTRGGTLPDRITLTAVVLACNYGLLVDEGIEIFSSMEIKFGVKPGEEHYECVVAMLSKVGKLKEAIDIIETKPYRSTSDI</sequence>
<dbReference type="NCBIfam" id="TIGR00756">
    <property type="entry name" value="PPR"/>
    <property type="match status" value="1"/>
</dbReference>
<keyword evidence="4" id="KW-1185">Reference proteome</keyword>
<proteinExistence type="predicted"/>
<accession>A0AA86THM3</accession>
<evidence type="ECO:0000313" key="3">
    <source>
        <dbReference type="EMBL" id="CAJ1974339.1"/>
    </source>
</evidence>
<dbReference type="Gene3D" id="1.25.40.10">
    <property type="entry name" value="Tetratricopeptide repeat domain"/>
    <property type="match status" value="2"/>
</dbReference>
<dbReference type="PANTHER" id="PTHR47926:SF479">
    <property type="entry name" value="PENTACOTRIPEPTIDE-REPEAT REGION OF PRORP DOMAIN-CONTAINING PROTEIN"/>
    <property type="match status" value="1"/>
</dbReference>
<feature type="repeat" description="PPR" evidence="2">
    <location>
        <begin position="67"/>
        <end position="101"/>
    </location>
</feature>
<feature type="repeat" description="PPR" evidence="2">
    <location>
        <begin position="6"/>
        <end position="40"/>
    </location>
</feature>
<dbReference type="AlphaFoldDB" id="A0AA86THM3"/>
<reference evidence="3" key="1">
    <citation type="submission" date="2023-10" db="EMBL/GenBank/DDBJ databases">
        <authorList>
            <person name="Domelevo Entfellner J.-B."/>
        </authorList>
    </citation>
    <scope>NUCLEOTIDE SEQUENCE</scope>
</reference>
<name>A0AA86THM3_9FABA</name>
<dbReference type="Pfam" id="PF13041">
    <property type="entry name" value="PPR_2"/>
    <property type="match status" value="1"/>
</dbReference>
<dbReference type="Pfam" id="PF01535">
    <property type="entry name" value="PPR"/>
    <property type="match status" value="1"/>
</dbReference>
<evidence type="ECO:0008006" key="5">
    <source>
        <dbReference type="Google" id="ProtNLM"/>
    </source>
</evidence>
<dbReference type="GO" id="GO:0009451">
    <property type="term" value="P:RNA modification"/>
    <property type="evidence" value="ECO:0007669"/>
    <property type="project" value="InterPro"/>
</dbReference>
<dbReference type="Proteomes" id="UP001189624">
    <property type="component" value="Chromosome 9"/>
</dbReference>
<dbReference type="InterPro" id="IPR011990">
    <property type="entry name" value="TPR-like_helical_dom_sf"/>
</dbReference>
<dbReference type="InterPro" id="IPR002885">
    <property type="entry name" value="PPR_rpt"/>
</dbReference>
<dbReference type="PROSITE" id="PS51375">
    <property type="entry name" value="PPR"/>
    <property type="match status" value="2"/>
</dbReference>
<organism evidence="3 4">
    <name type="scientific">Sphenostylis stenocarpa</name>
    <dbReference type="NCBI Taxonomy" id="92480"/>
    <lineage>
        <taxon>Eukaryota</taxon>
        <taxon>Viridiplantae</taxon>
        <taxon>Streptophyta</taxon>
        <taxon>Embryophyta</taxon>
        <taxon>Tracheophyta</taxon>
        <taxon>Spermatophyta</taxon>
        <taxon>Magnoliopsida</taxon>
        <taxon>eudicotyledons</taxon>
        <taxon>Gunneridae</taxon>
        <taxon>Pentapetalae</taxon>
        <taxon>rosids</taxon>
        <taxon>fabids</taxon>
        <taxon>Fabales</taxon>
        <taxon>Fabaceae</taxon>
        <taxon>Papilionoideae</taxon>
        <taxon>50 kb inversion clade</taxon>
        <taxon>NPAAA clade</taxon>
        <taxon>indigoferoid/millettioid clade</taxon>
        <taxon>Phaseoleae</taxon>
        <taxon>Sphenostylis</taxon>
    </lineage>
</organism>
<evidence type="ECO:0000256" key="1">
    <source>
        <dbReference type="ARBA" id="ARBA00022737"/>
    </source>
</evidence>
<keyword evidence="1" id="KW-0677">Repeat</keyword>
<dbReference type="EMBL" id="OY731406">
    <property type="protein sequence ID" value="CAJ1974339.1"/>
    <property type="molecule type" value="Genomic_DNA"/>
</dbReference>
<protein>
    <recommendedName>
        <fullName evidence="5">Pentatricopeptide repeat-containing protein</fullName>
    </recommendedName>
</protein>
<dbReference type="PANTHER" id="PTHR47926">
    <property type="entry name" value="PENTATRICOPEPTIDE REPEAT-CONTAINING PROTEIN"/>
    <property type="match status" value="1"/>
</dbReference>
<dbReference type="InterPro" id="IPR046960">
    <property type="entry name" value="PPR_At4g14850-like_plant"/>
</dbReference>
<dbReference type="GO" id="GO:0003723">
    <property type="term" value="F:RNA binding"/>
    <property type="evidence" value="ECO:0007669"/>
    <property type="project" value="InterPro"/>
</dbReference>
<dbReference type="Gramene" id="rna-AYBTSS11_LOCUS26414">
    <property type="protein sequence ID" value="CAJ1974339.1"/>
    <property type="gene ID" value="gene-AYBTSS11_LOCUS26414"/>
</dbReference>